<sequence>MASGEVIIMRINELPIDDVYAQLRTSPDGVGDDEADARIRQFGYNEIKKAKKTPLIYRFLAQFTHFFALLLWIAAGLAVLGEYLDPEQGMFHLGCFIVAVIIINAVFTFVQEYRAERAAEALQRLLPSFVSVIRSGREKRIDSRDVVPGDVVVLSEGDLIPADARVIEQYGLKVNNTSLTGESKAVKRSAEPTFEEEFVDNPNLVFGGTTVAAGSGKAIVFATGASTEFGRIAQLTQTVLPEPTPLQREIHKVTRIIAVIATIMGLIFYILGDIRGNPFWINFSFAIGIIVANVPEGLLPTVTLSLAMGRQRMAKRNALIKNLNSVETLGCTTVICTDKTGTLTENQMTARKIYANRKVFEVSGSGYEPEGDFYRDGTILTDQGIKELTPILSTAALCNDASLVEDDGIRGIIGDPTEGALAVAAQKAFDIGARRSENQRVFVLPFDSDRKRMTVVTESDGKRIAWVKGALDSLLPCCDRMMAGGETIELTAELRDEITGTSESFARDALRVLAFGYKEVGSGDYSVEDTEKDLVFLGLIGMIDPPRPEVFDAVRKCKDAGVKIVMITGDDSITASAIARDIGIISDDPVVITGSQLKYMSHSELVEMLEAEEIIFSRMTPEHKMRIVTALQERGEIVAVTGDGVNDAPALAKADIGIAMGIAGTDVAKESADMILIDDNFASIVSAIEEGRGVFDNIKKFVTYIFASNIPEIIPYIIFVTFPASVGYLVPLTIMQILAIDLGTDMLPALALGTEKPEPDVMNKPPRSPDKRLLDRALLARAYLFLGPIQALAAMSGYFWMLSKSGWASGALYASDIAYRKAITMAQTAVVITQVANAMVCRTAREAVHKIGFFTNRLLLVGIVAEIALQIFIVYHPIGNAILNTAPIDLSDWLLLLPFAVFLFVAEEARKAVMRNVRRRSNQ</sequence>
<dbReference type="PRINTS" id="PR00119">
    <property type="entry name" value="CATATPASE"/>
</dbReference>
<dbReference type="GO" id="GO:0016887">
    <property type="term" value="F:ATP hydrolysis activity"/>
    <property type="evidence" value="ECO:0007669"/>
    <property type="project" value="InterPro"/>
</dbReference>
<evidence type="ECO:0000256" key="4">
    <source>
        <dbReference type="ARBA" id="ARBA00022692"/>
    </source>
</evidence>
<dbReference type="Gene3D" id="3.40.1110.10">
    <property type="entry name" value="Calcium-transporting ATPase, cytoplasmic domain N"/>
    <property type="match status" value="1"/>
</dbReference>
<feature type="transmembrane region" description="Helical" evidence="11">
    <location>
        <begin position="253"/>
        <end position="271"/>
    </location>
</feature>
<keyword evidence="9 11" id="KW-1133">Transmembrane helix</keyword>
<dbReference type="InterPro" id="IPR036412">
    <property type="entry name" value="HAD-like_sf"/>
</dbReference>
<dbReference type="InterPro" id="IPR023298">
    <property type="entry name" value="ATPase_P-typ_TM_dom_sf"/>
</dbReference>
<evidence type="ECO:0000256" key="1">
    <source>
        <dbReference type="ARBA" id="ARBA00004651"/>
    </source>
</evidence>
<dbReference type="PANTHER" id="PTHR43294:SF21">
    <property type="entry name" value="CATION TRANSPORTING ATPASE"/>
    <property type="match status" value="1"/>
</dbReference>
<comment type="subcellular location">
    <subcellularLocation>
        <location evidence="1">Cell membrane</location>
        <topology evidence="1">Multi-pass membrane protein</topology>
    </subcellularLocation>
</comment>
<evidence type="ECO:0000313" key="13">
    <source>
        <dbReference type="EMBL" id="QNO50565.1"/>
    </source>
</evidence>
<feature type="transmembrane region" description="Helical" evidence="11">
    <location>
        <begin position="713"/>
        <end position="740"/>
    </location>
</feature>
<evidence type="ECO:0000256" key="5">
    <source>
        <dbReference type="ARBA" id="ARBA00022741"/>
    </source>
</evidence>
<dbReference type="InterPro" id="IPR023214">
    <property type="entry name" value="HAD_sf"/>
</dbReference>
<feature type="transmembrane region" description="Helical" evidence="11">
    <location>
        <begin position="90"/>
        <end position="110"/>
    </location>
</feature>
<keyword evidence="4 11" id="KW-0812">Transmembrane</keyword>
<evidence type="ECO:0000256" key="2">
    <source>
        <dbReference type="ARBA" id="ARBA00022475"/>
    </source>
</evidence>
<dbReference type="InterPro" id="IPR023299">
    <property type="entry name" value="ATPase_P-typ_cyto_dom_N"/>
</dbReference>
<keyword evidence="10 11" id="KW-0472">Membrane</keyword>
<dbReference type="EMBL" id="MT631439">
    <property type="protein sequence ID" value="QNO50565.1"/>
    <property type="molecule type" value="Genomic_DNA"/>
</dbReference>
<keyword evidence="8" id="KW-1278">Translocase</keyword>
<dbReference type="Pfam" id="PF00689">
    <property type="entry name" value="Cation_ATPase_C"/>
    <property type="match status" value="1"/>
</dbReference>
<gene>
    <name evidence="13" type="primary">kdpB</name>
    <name evidence="13" type="ORF">HGEBJNHG_00039</name>
</gene>
<dbReference type="Pfam" id="PF13246">
    <property type="entry name" value="Cation_ATPase"/>
    <property type="match status" value="1"/>
</dbReference>
<reference evidence="13" key="1">
    <citation type="submission" date="2020-06" db="EMBL/GenBank/DDBJ databases">
        <title>Unique genomic features of the anaerobic methanotrophic archaea.</title>
        <authorList>
            <person name="Chadwick G.L."/>
            <person name="Skennerton C.T."/>
            <person name="Laso-Perez R."/>
            <person name="Leu A.O."/>
            <person name="Speth D.R."/>
            <person name="Yu H."/>
            <person name="Morgan-Lang C."/>
            <person name="Hatzenpichler R."/>
            <person name="Goudeau D."/>
            <person name="Malmstrom R."/>
            <person name="Brazelton W.J."/>
            <person name="Woyke T."/>
            <person name="Hallam S.J."/>
            <person name="Tyson G.W."/>
            <person name="Wegener G."/>
            <person name="Boetius A."/>
            <person name="Orphan V."/>
        </authorList>
    </citation>
    <scope>NUCLEOTIDE SEQUENCE</scope>
</reference>
<feature type="transmembrane region" description="Helical" evidence="11">
    <location>
        <begin position="890"/>
        <end position="909"/>
    </location>
</feature>
<dbReference type="InterPro" id="IPR006068">
    <property type="entry name" value="ATPase_P-typ_cation-transptr_C"/>
</dbReference>
<feature type="domain" description="Cation-transporting P-type ATPase N-terminal" evidence="12">
    <location>
        <begin position="10"/>
        <end position="82"/>
    </location>
</feature>
<dbReference type="InterPro" id="IPR008250">
    <property type="entry name" value="ATPase_P-typ_transduc_dom_A_sf"/>
</dbReference>
<evidence type="ECO:0000256" key="8">
    <source>
        <dbReference type="ARBA" id="ARBA00022967"/>
    </source>
</evidence>
<dbReference type="Gene3D" id="3.40.50.1000">
    <property type="entry name" value="HAD superfamily/HAD-like"/>
    <property type="match status" value="1"/>
</dbReference>
<dbReference type="GO" id="GO:0005524">
    <property type="term" value="F:ATP binding"/>
    <property type="evidence" value="ECO:0007669"/>
    <property type="project" value="UniProtKB-KW"/>
</dbReference>
<dbReference type="SFLD" id="SFLDG00002">
    <property type="entry name" value="C1.7:_P-type_atpase_like"/>
    <property type="match status" value="1"/>
</dbReference>
<evidence type="ECO:0000259" key="12">
    <source>
        <dbReference type="SMART" id="SM00831"/>
    </source>
</evidence>
<dbReference type="FunFam" id="2.70.150.10:FF:000160">
    <property type="entry name" value="Sarcoplasmic/endoplasmic reticulum calcium ATPase 1"/>
    <property type="match status" value="1"/>
</dbReference>
<feature type="transmembrane region" description="Helical" evidence="11">
    <location>
        <begin position="858"/>
        <end position="878"/>
    </location>
</feature>
<dbReference type="SFLD" id="SFLDF00027">
    <property type="entry name" value="p-type_atpase"/>
    <property type="match status" value="1"/>
</dbReference>
<feature type="transmembrane region" description="Helical" evidence="11">
    <location>
        <begin position="283"/>
        <end position="307"/>
    </location>
</feature>
<accession>A0A7G9YRD1</accession>
<organism evidence="13">
    <name type="scientific">Candidatus Methanogaster sp. ANME-2c ERB4</name>
    <dbReference type="NCBI Taxonomy" id="2759911"/>
    <lineage>
        <taxon>Archaea</taxon>
        <taxon>Methanobacteriati</taxon>
        <taxon>Methanobacteriota</taxon>
        <taxon>Stenosarchaea group</taxon>
        <taxon>Methanomicrobia</taxon>
        <taxon>Methanosarcinales</taxon>
        <taxon>ANME-2 cluster</taxon>
        <taxon>Candidatus Methanogasteraceae</taxon>
        <taxon>Candidatus Methanogaster</taxon>
    </lineage>
</organism>
<dbReference type="PANTHER" id="PTHR43294">
    <property type="entry name" value="SODIUM/POTASSIUM-TRANSPORTING ATPASE SUBUNIT ALPHA"/>
    <property type="match status" value="1"/>
</dbReference>
<name>A0A7G9YRD1_9EURY</name>
<evidence type="ECO:0000256" key="10">
    <source>
        <dbReference type="ARBA" id="ARBA00023136"/>
    </source>
</evidence>
<dbReference type="SUPFAM" id="SSF81660">
    <property type="entry name" value="Metal cation-transporting ATPase, ATP-binding domain N"/>
    <property type="match status" value="1"/>
</dbReference>
<keyword evidence="7" id="KW-0460">Magnesium</keyword>
<dbReference type="SMART" id="SM00831">
    <property type="entry name" value="Cation_ATPase_N"/>
    <property type="match status" value="1"/>
</dbReference>
<dbReference type="Gene3D" id="1.20.1110.10">
    <property type="entry name" value="Calcium-transporting ATPase, transmembrane domain"/>
    <property type="match status" value="1"/>
</dbReference>
<evidence type="ECO:0000256" key="6">
    <source>
        <dbReference type="ARBA" id="ARBA00022840"/>
    </source>
</evidence>
<feature type="transmembrane region" description="Helical" evidence="11">
    <location>
        <begin position="782"/>
        <end position="802"/>
    </location>
</feature>
<dbReference type="SUPFAM" id="SSF56784">
    <property type="entry name" value="HAD-like"/>
    <property type="match status" value="1"/>
</dbReference>
<dbReference type="InterPro" id="IPR001757">
    <property type="entry name" value="P_typ_ATPase"/>
</dbReference>
<dbReference type="PROSITE" id="PS00154">
    <property type="entry name" value="ATPASE_E1_E2"/>
    <property type="match status" value="1"/>
</dbReference>
<dbReference type="SFLD" id="SFLDS00003">
    <property type="entry name" value="Haloacid_Dehalogenase"/>
    <property type="match status" value="1"/>
</dbReference>
<evidence type="ECO:0000256" key="7">
    <source>
        <dbReference type="ARBA" id="ARBA00022842"/>
    </source>
</evidence>
<keyword evidence="5" id="KW-0547">Nucleotide-binding</keyword>
<proteinExistence type="predicted"/>
<protein>
    <submittedName>
        <fullName evidence="13">Potassium-transporting ATPase ATP-binding subunit</fullName>
    </submittedName>
</protein>
<dbReference type="GO" id="GO:0005886">
    <property type="term" value="C:plasma membrane"/>
    <property type="evidence" value="ECO:0007669"/>
    <property type="project" value="UniProtKB-SubCell"/>
</dbReference>
<dbReference type="NCBIfam" id="TIGR01494">
    <property type="entry name" value="ATPase_P-type"/>
    <property type="match status" value="2"/>
</dbReference>
<dbReference type="PRINTS" id="PR00121">
    <property type="entry name" value="NAKATPASE"/>
</dbReference>
<dbReference type="FunFam" id="3.40.50.1000:FF:000028">
    <property type="entry name" value="Calcium-transporting P-type ATPase, putative"/>
    <property type="match status" value="1"/>
</dbReference>
<dbReference type="InterPro" id="IPR004014">
    <property type="entry name" value="ATPase_P-typ_cation-transptr_N"/>
</dbReference>
<dbReference type="InterPro" id="IPR018303">
    <property type="entry name" value="ATPase_P-typ_P_site"/>
</dbReference>
<dbReference type="Pfam" id="PF00690">
    <property type="entry name" value="Cation_ATPase_N"/>
    <property type="match status" value="1"/>
</dbReference>
<dbReference type="Pfam" id="PF00122">
    <property type="entry name" value="E1-E2_ATPase"/>
    <property type="match status" value="1"/>
</dbReference>
<dbReference type="SUPFAM" id="SSF81665">
    <property type="entry name" value="Calcium ATPase, transmembrane domain M"/>
    <property type="match status" value="1"/>
</dbReference>
<feature type="transmembrane region" description="Helical" evidence="11">
    <location>
        <begin position="55"/>
        <end position="78"/>
    </location>
</feature>
<dbReference type="InterPro" id="IPR059000">
    <property type="entry name" value="ATPase_P-type_domA"/>
</dbReference>
<evidence type="ECO:0000256" key="11">
    <source>
        <dbReference type="SAM" id="Phobius"/>
    </source>
</evidence>
<evidence type="ECO:0000256" key="9">
    <source>
        <dbReference type="ARBA" id="ARBA00022989"/>
    </source>
</evidence>
<keyword evidence="3" id="KW-0597">Phosphoprotein</keyword>
<dbReference type="InterPro" id="IPR044492">
    <property type="entry name" value="P_typ_ATPase_HD_dom"/>
</dbReference>
<dbReference type="AlphaFoldDB" id="A0A7G9YRD1"/>
<keyword evidence="6 13" id="KW-0067">ATP-binding</keyword>
<dbReference type="Gene3D" id="2.70.150.10">
    <property type="entry name" value="Calcium-transporting ATPase, cytoplasmic transduction domain A"/>
    <property type="match status" value="1"/>
</dbReference>
<keyword evidence="2" id="KW-1003">Cell membrane</keyword>
<dbReference type="SUPFAM" id="SSF81653">
    <property type="entry name" value="Calcium ATPase, transduction domain A"/>
    <property type="match status" value="1"/>
</dbReference>
<dbReference type="InterPro" id="IPR050510">
    <property type="entry name" value="Cation_transp_ATPase_P-type"/>
</dbReference>
<evidence type="ECO:0000256" key="3">
    <source>
        <dbReference type="ARBA" id="ARBA00022553"/>
    </source>
</evidence>